<keyword evidence="1 2" id="KW-0418">Kinase</keyword>
<dbReference type="RefSeq" id="WP_204776608.1">
    <property type="nucleotide sequence ID" value="NZ_JACJJQ010000023.1"/>
</dbReference>
<dbReference type="SUPFAM" id="SSF56112">
    <property type="entry name" value="Protein kinase-like (PK-like)"/>
    <property type="match status" value="1"/>
</dbReference>
<dbReference type="Gene3D" id="3.90.1200.10">
    <property type="match status" value="1"/>
</dbReference>
<comment type="similarity">
    <text evidence="1">Belongs to the fructosamine kinase family.</text>
</comment>
<evidence type="ECO:0000256" key="1">
    <source>
        <dbReference type="PIRNR" id="PIRNR006221"/>
    </source>
</evidence>
<name>A0ABS2EQB8_9LACO</name>
<reference evidence="2 3" key="1">
    <citation type="journal article" date="2021" name="Sci. Rep.">
        <title>The distribution of antibiotic resistance genes in chicken gut microbiota commensals.</title>
        <authorList>
            <person name="Juricova H."/>
            <person name="Matiasovicova J."/>
            <person name="Kubasova T."/>
            <person name="Cejkova D."/>
            <person name="Rychlik I."/>
        </authorList>
    </citation>
    <scope>NUCLEOTIDE SEQUENCE [LARGE SCALE GENOMIC DNA]</scope>
    <source>
        <strain evidence="2 3">An810</strain>
    </source>
</reference>
<dbReference type="InterPro" id="IPR016477">
    <property type="entry name" value="Fructo-/Ketosamine-3-kinase"/>
</dbReference>
<dbReference type="PANTHER" id="PTHR12149:SF8">
    <property type="entry name" value="PROTEIN-RIBULOSAMINE 3-KINASE"/>
    <property type="match status" value="1"/>
</dbReference>
<sequence>MLNDQWFKQLPLTKITNHQPVSGGDINLAFKVIADNKPYFIKVQPNQPAKYFDHERDGLAALEQAIKVPHPVAQGEIEGNAFLILEWIESGWGDQFKLGQAVAKLHQITNDKFGFSTNHKTKVLVKDNHWNPNWSDFYVHQRLEPEIKAAKAKGVWNDWRNQHFEKMVAAFKRYYADHPVQPSLLHGDLWAGNFMFDDQGQPLLIDPDSVYGDREFDIAMTTIFGGFENDFYNGYQSILPLRPGLNNRLAWYQFYYLCMHLILFGESYGPSVDQILGRF</sequence>
<dbReference type="PANTHER" id="PTHR12149">
    <property type="entry name" value="FRUCTOSAMINE 3 KINASE-RELATED PROTEIN"/>
    <property type="match status" value="1"/>
</dbReference>
<dbReference type="Gene3D" id="3.30.200.20">
    <property type="entry name" value="Phosphorylase Kinase, domain 1"/>
    <property type="match status" value="1"/>
</dbReference>
<dbReference type="PIRSF" id="PIRSF006221">
    <property type="entry name" value="Ketosamine-3-kinase"/>
    <property type="match status" value="1"/>
</dbReference>
<keyword evidence="3" id="KW-1185">Reference proteome</keyword>
<dbReference type="Pfam" id="PF03881">
    <property type="entry name" value="Fructosamin_kin"/>
    <property type="match status" value="1"/>
</dbReference>
<dbReference type="GO" id="GO:0016301">
    <property type="term" value="F:kinase activity"/>
    <property type="evidence" value="ECO:0007669"/>
    <property type="project" value="UniProtKB-KW"/>
</dbReference>
<keyword evidence="1" id="KW-0808">Transferase</keyword>
<accession>A0ABS2EQB8</accession>
<dbReference type="Proteomes" id="UP000776629">
    <property type="component" value="Unassembled WGS sequence"/>
</dbReference>
<organism evidence="2 3">
    <name type="scientific">Limosilactobacillus alvi</name>
    <dbReference type="NCBI Taxonomy" id="990412"/>
    <lineage>
        <taxon>Bacteria</taxon>
        <taxon>Bacillati</taxon>
        <taxon>Bacillota</taxon>
        <taxon>Bacilli</taxon>
        <taxon>Lactobacillales</taxon>
        <taxon>Lactobacillaceae</taxon>
        <taxon>Limosilactobacillus</taxon>
    </lineage>
</organism>
<evidence type="ECO:0000313" key="2">
    <source>
        <dbReference type="EMBL" id="MBM6754282.1"/>
    </source>
</evidence>
<dbReference type="InterPro" id="IPR011009">
    <property type="entry name" value="Kinase-like_dom_sf"/>
</dbReference>
<comment type="caution">
    <text evidence="2">The sequence shown here is derived from an EMBL/GenBank/DDBJ whole genome shotgun (WGS) entry which is preliminary data.</text>
</comment>
<proteinExistence type="inferred from homology"/>
<evidence type="ECO:0000313" key="3">
    <source>
        <dbReference type="Proteomes" id="UP000776629"/>
    </source>
</evidence>
<protein>
    <submittedName>
        <fullName evidence="2">Fructosamine kinase family protein</fullName>
    </submittedName>
</protein>
<dbReference type="EMBL" id="JACJJQ010000023">
    <property type="protein sequence ID" value="MBM6754282.1"/>
    <property type="molecule type" value="Genomic_DNA"/>
</dbReference>
<gene>
    <name evidence="2" type="ORF">H5993_05875</name>
</gene>